<evidence type="ECO:0000256" key="1">
    <source>
        <dbReference type="SAM" id="MobiDB-lite"/>
    </source>
</evidence>
<feature type="region of interest" description="Disordered" evidence="1">
    <location>
        <begin position="139"/>
        <end position="169"/>
    </location>
</feature>
<dbReference type="EMBL" id="MCGO01000030">
    <property type="protein sequence ID" value="ORY41987.1"/>
    <property type="molecule type" value="Genomic_DNA"/>
</dbReference>
<feature type="compositionally biased region" description="Basic and acidic residues" evidence="1">
    <location>
        <begin position="79"/>
        <end position="89"/>
    </location>
</feature>
<evidence type="ECO:0000313" key="2">
    <source>
        <dbReference type="EMBL" id="ORY41987.1"/>
    </source>
</evidence>
<feature type="region of interest" description="Disordered" evidence="1">
    <location>
        <begin position="304"/>
        <end position="335"/>
    </location>
</feature>
<gene>
    <name evidence="2" type="ORF">BCR33DRAFT_767332</name>
</gene>
<protein>
    <submittedName>
        <fullName evidence="2">Uncharacterized protein</fullName>
    </submittedName>
</protein>
<dbReference type="AlphaFoldDB" id="A0A1Y2C532"/>
<feature type="compositionally biased region" description="Polar residues" evidence="1">
    <location>
        <begin position="142"/>
        <end position="153"/>
    </location>
</feature>
<feature type="compositionally biased region" description="Polar residues" evidence="1">
    <location>
        <begin position="206"/>
        <end position="248"/>
    </location>
</feature>
<dbReference type="Proteomes" id="UP000193642">
    <property type="component" value="Unassembled WGS sequence"/>
</dbReference>
<accession>A0A1Y2C532</accession>
<comment type="caution">
    <text evidence="2">The sequence shown here is derived from an EMBL/GenBank/DDBJ whole genome shotgun (WGS) entry which is preliminary data.</text>
</comment>
<feature type="compositionally biased region" description="Basic and acidic residues" evidence="1">
    <location>
        <begin position="304"/>
        <end position="315"/>
    </location>
</feature>
<feature type="compositionally biased region" description="Polar residues" evidence="1">
    <location>
        <begin position="45"/>
        <end position="60"/>
    </location>
</feature>
<feature type="region of interest" description="Disordered" evidence="1">
    <location>
        <begin position="414"/>
        <end position="447"/>
    </location>
</feature>
<evidence type="ECO:0000313" key="3">
    <source>
        <dbReference type="Proteomes" id="UP000193642"/>
    </source>
</evidence>
<feature type="region of interest" description="Disordered" evidence="1">
    <location>
        <begin position="197"/>
        <end position="248"/>
    </location>
</feature>
<reference evidence="2 3" key="1">
    <citation type="submission" date="2016-07" db="EMBL/GenBank/DDBJ databases">
        <title>Pervasive Adenine N6-methylation of Active Genes in Fungi.</title>
        <authorList>
            <consortium name="DOE Joint Genome Institute"/>
            <person name="Mondo S.J."/>
            <person name="Dannebaum R.O."/>
            <person name="Kuo R.C."/>
            <person name="Labutti K."/>
            <person name="Haridas S."/>
            <person name="Kuo A."/>
            <person name="Salamov A."/>
            <person name="Ahrendt S.R."/>
            <person name="Lipzen A."/>
            <person name="Sullivan W."/>
            <person name="Andreopoulos W.B."/>
            <person name="Clum A."/>
            <person name="Lindquist E."/>
            <person name="Daum C."/>
            <person name="Ramamoorthy G.K."/>
            <person name="Gryganskyi A."/>
            <person name="Culley D."/>
            <person name="Magnuson J.K."/>
            <person name="James T.Y."/>
            <person name="O'Malley M.A."/>
            <person name="Stajich J.E."/>
            <person name="Spatafora J.W."/>
            <person name="Visel A."/>
            <person name="Grigoriev I.V."/>
        </authorList>
    </citation>
    <scope>NUCLEOTIDE SEQUENCE [LARGE SCALE GENOMIC DNA]</scope>
    <source>
        <strain evidence="2 3">JEL800</strain>
    </source>
</reference>
<keyword evidence="3" id="KW-1185">Reference proteome</keyword>
<feature type="region of interest" description="Disordered" evidence="1">
    <location>
        <begin position="1"/>
        <end position="89"/>
    </location>
</feature>
<sequence length="494" mass="54645">MKHIVAKKRQESRARAKVESANASRNHSVRASVAAPEPRIFKPPSSDSITGSYFSTTNIERPSVSDAPDAQTTSAVSMRIERDDGDLRKKIARDSVESLIYKSGGSSLTGSQSSLSSYKSPTLDRVVRKLTIQSIRLDAQSKESVVSQSPSENHTSDEESQYVGPKSSRRVSNMLTVGLTQLVTDIFRDLSAEETPHYVEDKTNEPLVTSASLKTSPSQREISPDPYSSAQSVTSSGKAKKTNQCSTEEIGQTSMKQLLRIPDRSRQGSDLRITEITADDFDESSQNLNLNQINRVSTQVTLREKAKQEHTHNELESTQSDDAATHSESSLDIPRQEPILMKSHLLEEFSEITGQESVFTALKEFKSFGAEVFAQLDKLAERNKKLTYELEMATIAAKGPSAAPFVTLTRPSNGSIIVPPPKPNPGRSGLSLSPKTHKRRPSSPLAKLSNSFADEDVKQRLLVILLVFDKWGTKITQREMVQRESSDSSNYYYF</sequence>
<feature type="compositionally biased region" description="Polar residues" evidence="1">
    <location>
        <begin position="316"/>
        <end position="330"/>
    </location>
</feature>
<feature type="compositionally biased region" description="Basic and acidic residues" evidence="1">
    <location>
        <begin position="8"/>
        <end position="18"/>
    </location>
</feature>
<name>A0A1Y2C532_9FUNG</name>
<organism evidence="2 3">
    <name type="scientific">Rhizoclosmatium globosum</name>
    <dbReference type="NCBI Taxonomy" id="329046"/>
    <lineage>
        <taxon>Eukaryota</taxon>
        <taxon>Fungi</taxon>
        <taxon>Fungi incertae sedis</taxon>
        <taxon>Chytridiomycota</taxon>
        <taxon>Chytridiomycota incertae sedis</taxon>
        <taxon>Chytridiomycetes</taxon>
        <taxon>Chytridiales</taxon>
        <taxon>Chytriomycetaceae</taxon>
        <taxon>Rhizoclosmatium</taxon>
    </lineage>
</organism>
<proteinExistence type="predicted"/>